<keyword evidence="4" id="KW-0539">Nucleus</keyword>
<evidence type="ECO:0008006" key="10">
    <source>
        <dbReference type="Google" id="ProtNLM"/>
    </source>
</evidence>
<proteinExistence type="predicted"/>
<reference evidence="8 9" key="1">
    <citation type="submission" date="2023-10" db="EMBL/GenBank/DDBJ databases">
        <title>Chromosome-scale genome assembly provides insights into flower coloration mechanisms of Canna indica.</title>
        <authorList>
            <person name="Li C."/>
        </authorList>
    </citation>
    <scope>NUCLEOTIDE SEQUENCE [LARGE SCALE GENOMIC DNA]</scope>
    <source>
        <tissue evidence="8">Flower</tissue>
    </source>
</reference>
<evidence type="ECO:0000313" key="9">
    <source>
        <dbReference type="Proteomes" id="UP001327560"/>
    </source>
</evidence>
<dbReference type="GO" id="GO:0033186">
    <property type="term" value="C:CAF-1 complex"/>
    <property type="evidence" value="ECO:0007669"/>
    <property type="project" value="TreeGrafter"/>
</dbReference>
<dbReference type="Pfam" id="PF21796">
    <property type="entry name" value="Cac1_C"/>
    <property type="match status" value="1"/>
</dbReference>
<name>A0AAQ3QQM8_9LILI</name>
<dbReference type="GO" id="GO:0006281">
    <property type="term" value="P:DNA repair"/>
    <property type="evidence" value="ECO:0007669"/>
    <property type="project" value="UniProtKB-KW"/>
</dbReference>
<accession>A0AAQ3QQM8</accession>
<evidence type="ECO:0000259" key="6">
    <source>
        <dbReference type="Pfam" id="PF12253"/>
    </source>
</evidence>
<comment type="subcellular location">
    <subcellularLocation>
        <location evidence="1">Nucleus</location>
    </subcellularLocation>
</comment>
<feature type="region of interest" description="Disordered" evidence="5">
    <location>
        <begin position="611"/>
        <end position="656"/>
    </location>
</feature>
<feature type="compositionally biased region" description="Polar residues" evidence="5">
    <location>
        <begin position="900"/>
        <end position="915"/>
    </location>
</feature>
<organism evidence="8 9">
    <name type="scientific">Canna indica</name>
    <name type="common">Indian-shot</name>
    <dbReference type="NCBI Taxonomy" id="4628"/>
    <lineage>
        <taxon>Eukaryota</taxon>
        <taxon>Viridiplantae</taxon>
        <taxon>Streptophyta</taxon>
        <taxon>Embryophyta</taxon>
        <taxon>Tracheophyta</taxon>
        <taxon>Spermatophyta</taxon>
        <taxon>Magnoliopsida</taxon>
        <taxon>Liliopsida</taxon>
        <taxon>Zingiberales</taxon>
        <taxon>Cannaceae</taxon>
        <taxon>Canna</taxon>
    </lineage>
</organism>
<keyword evidence="9" id="KW-1185">Reference proteome</keyword>
<feature type="compositionally biased region" description="Low complexity" evidence="5">
    <location>
        <begin position="877"/>
        <end position="891"/>
    </location>
</feature>
<evidence type="ECO:0000256" key="2">
    <source>
        <dbReference type="ARBA" id="ARBA00022763"/>
    </source>
</evidence>
<dbReference type="GO" id="GO:0005634">
    <property type="term" value="C:nucleus"/>
    <property type="evidence" value="ECO:0007669"/>
    <property type="project" value="UniProtKB-SubCell"/>
</dbReference>
<evidence type="ECO:0000256" key="1">
    <source>
        <dbReference type="ARBA" id="ARBA00004123"/>
    </source>
</evidence>
<evidence type="ECO:0000256" key="5">
    <source>
        <dbReference type="SAM" id="MobiDB-lite"/>
    </source>
</evidence>
<dbReference type="InterPro" id="IPR022043">
    <property type="entry name" value="CAF1A_DD"/>
</dbReference>
<feature type="domain" description="Chromatin assembly factor 1 subunit Cac1-like C-terminal" evidence="7">
    <location>
        <begin position="790"/>
        <end position="840"/>
    </location>
</feature>
<dbReference type="AlphaFoldDB" id="A0AAQ3QQM8"/>
<evidence type="ECO:0000259" key="7">
    <source>
        <dbReference type="Pfam" id="PF21796"/>
    </source>
</evidence>
<protein>
    <recommendedName>
        <fullName evidence="10">Chromatin assembly factor 1 subunit FAS1</fullName>
    </recommendedName>
</protein>
<dbReference type="EMBL" id="CP136897">
    <property type="protein sequence ID" value="WOL17908.1"/>
    <property type="molecule type" value="Genomic_DNA"/>
</dbReference>
<feature type="compositionally biased region" description="Acidic residues" evidence="5">
    <location>
        <begin position="639"/>
        <end position="648"/>
    </location>
</feature>
<feature type="region of interest" description="Disordered" evidence="5">
    <location>
        <begin position="398"/>
        <end position="418"/>
    </location>
</feature>
<gene>
    <name evidence="8" type="ORF">Cni_G26701</name>
</gene>
<evidence type="ECO:0000256" key="4">
    <source>
        <dbReference type="ARBA" id="ARBA00023242"/>
    </source>
</evidence>
<dbReference type="InterPro" id="IPR048800">
    <property type="entry name" value="Cac1-like_C"/>
</dbReference>
<evidence type="ECO:0000256" key="3">
    <source>
        <dbReference type="ARBA" id="ARBA00023204"/>
    </source>
</evidence>
<feature type="domain" description="Chromatin assembly factor 1 subunit A dimerization" evidence="6">
    <location>
        <begin position="593"/>
        <end position="641"/>
    </location>
</feature>
<feature type="compositionally biased region" description="Acidic residues" evidence="5">
    <location>
        <begin position="611"/>
        <end position="622"/>
    </location>
</feature>
<dbReference type="Proteomes" id="UP001327560">
    <property type="component" value="Chromosome 8"/>
</dbReference>
<evidence type="ECO:0000313" key="8">
    <source>
        <dbReference type="EMBL" id="WOL17908.1"/>
    </source>
</evidence>
<keyword evidence="3" id="KW-0234">DNA repair</keyword>
<feature type="region of interest" description="Disordered" evidence="5">
    <location>
        <begin position="877"/>
        <end position="915"/>
    </location>
</feature>
<dbReference type="Pfam" id="PF12253">
    <property type="entry name" value="CAF1A_dimeriz"/>
    <property type="match status" value="1"/>
</dbReference>
<dbReference type="GO" id="GO:0006334">
    <property type="term" value="P:nucleosome assembly"/>
    <property type="evidence" value="ECO:0007669"/>
    <property type="project" value="TreeGrafter"/>
</dbReference>
<dbReference type="PANTHER" id="PTHR15272:SF0">
    <property type="entry name" value="CHROMATIN ASSEMBLY FACTOR 1 SUBUNIT A"/>
    <property type="match status" value="1"/>
</dbReference>
<feature type="region of interest" description="Disordered" evidence="5">
    <location>
        <begin position="342"/>
        <end position="366"/>
    </location>
</feature>
<feature type="compositionally biased region" description="Basic and acidic residues" evidence="5">
    <location>
        <begin position="627"/>
        <end position="638"/>
    </location>
</feature>
<dbReference type="PANTHER" id="PTHR15272">
    <property type="entry name" value="CHROMATIN ASSEMBLY FACTOR 1 SUBUNIT A CAF-1 SUBUNIT A"/>
    <property type="match status" value="1"/>
</dbReference>
<sequence length="915" mass="104665">MDLRATVDVDRTEESNLGEVNKETVVLDKQHQAKIEGCVVVNRVPEFDEDFMVLDEPKWKQANEEGHQKDICGTHAFGTDIVALKNSTMSMEMVLDSSPVEAGRKLEVKNEHNEVKKVPKRKRISVDWNVNNDNMEFLKAECQKELDELFDYHKEVCGLKLQLDNGVCHSNNVVIAYLLEESSLPFSMLVEEIYEKLKGRKEITLASVRSALLFVGQRSMYGVSSEDADVLEDVSESCLWCWETRDIKMFPTTLRGILNVRRMARKKIHERISALSTTLSVLTSPEHKDDYGNDLMKASIKLGKALNKQGIYSFVERLTQKNCAGMAEKEARLQEKELIKEIERSQQSSEKEKKKMERELQKEKLRSEKELKQVQEEAEREEKRREKEEAELKKQIKKQQEEAAREQRRREKEEAEVKKQLAIRKQASMMERFLKSKKIRITSDDKESPSRNSLVQTTAKIEGIDNTITASMDHAFFQHCSLAMVDIHRFHITSWRKLAKCNRASHWGVRLKPKVELIKELRLQRPSLDETVVENITLEKETSSCEVKYNAESRDDKFDDALESFVNNMPRPDDPNIATSSAWSKTKKLLHCIVGPRCPLRKDPELDYDVDSDEEWEEEDPGESLSDCDKESLEVEDTKMEDDSESEDSFVVPDGYLSENEGVEIDMSSEPIEDEASNSKCCKPDTENEEFRVLFQRQKVLRDLTEKALRKSHPFILSNLNHEKVGLLEAEDLVGPAKVEQICLQALCMQALPGGSIIEILTNSNKYEDHQTCQSFKESSMQAAISDSDLPEFVRLIQSCPNGVNKIVEVLQQKFPTVSKSQLRNKIRELSDFVDNHWQVKKDVLEKLGLPASELSPGKSCKRMGIAVYFSKRCLPPEGESSINIPESSPSCLSRPRSFGTDSRQAESASTQHNE</sequence>
<keyword evidence="2" id="KW-0227">DNA damage</keyword>